<dbReference type="Gene3D" id="3.40.50.300">
    <property type="entry name" value="P-loop containing nucleotide triphosphate hydrolases"/>
    <property type="match status" value="1"/>
</dbReference>
<feature type="compositionally biased region" description="Polar residues" evidence="2">
    <location>
        <begin position="1"/>
        <end position="10"/>
    </location>
</feature>
<feature type="domain" description="AAA+ ATPase" evidence="3">
    <location>
        <begin position="440"/>
        <end position="612"/>
    </location>
</feature>
<evidence type="ECO:0000259" key="4">
    <source>
        <dbReference type="SMART" id="SM00943"/>
    </source>
</evidence>
<organism evidence="5 6">
    <name type="scientific">Pandoraea terrae</name>
    <dbReference type="NCBI Taxonomy" id="1537710"/>
    <lineage>
        <taxon>Bacteria</taxon>
        <taxon>Pseudomonadati</taxon>
        <taxon>Pseudomonadota</taxon>
        <taxon>Betaproteobacteria</taxon>
        <taxon>Burkholderiales</taxon>
        <taxon>Burkholderiaceae</taxon>
        <taxon>Pandoraea</taxon>
    </lineage>
</organism>
<dbReference type="SUPFAM" id="SSF56747">
    <property type="entry name" value="Prim-pol domain"/>
    <property type="match status" value="1"/>
</dbReference>
<dbReference type="InterPro" id="IPR015330">
    <property type="entry name" value="DNA_primase/pol_bifunc_N"/>
</dbReference>
<dbReference type="PANTHER" id="PTHR35372:SF2">
    <property type="entry name" value="SF3 HELICASE DOMAIN-CONTAINING PROTEIN"/>
    <property type="match status" value="1"/>
</dbReference>
<gene>
    <name evidence="5" type="ORF">PTE30175_03664</name>
</gene>
<evidence type="ECO:0000313" key="6">
    <source>
        <dbReference type="Proteomes" id="UP000414233"/>
    </source>
</evidence>
<protein>
    <recommendedName>
        <fullName evidence="7">DNA primase/polymerase bifunctional N-terminal domain-containing protein</fullName>
    </recommendedName>
</protein>
<evidence type="ECO:0000256" key="1">
    <source>
        <dbReference type="ARBA" id="ARBA00022801"/>
    </source>
</evidence>
<dbReference type="PANTHER" id="PTHR35372">
    <property type="entry name" value="ATP BINDING PROTEIN-RELATED"/>
    <property type="match status" value="1"/>
</dbReference>
<dbReference type="AlphaFoldDB" id="A0A5E4X9W1"/>
<dbReference type="EMBL" id="CABPRZ010000016">
    <property type="protein sequence ID" value="VVE33151.1"/>
    <property type="molecule type" value="Genomic_DNA"/>
</dbReference>
<evidence type="ECO:0000259" key="3">
    <source>
        <dbReference type="SMART" id="SM00382"/>
    </source>
</evidence>
<dbReference type="SMART" id="SM00382">
    <property type="entry name" value="AAA"/>
    <property type="match status" value="1"/>
</dbReference>
<dbReference type="RefSeq" id="WP_150698474.1">
    <property type="nucleotide sequence ID" value="NZ_CABPRZ010000016.1"/>
</dbReference>
<dbReference type="InterPro" id="IPR051620">
    <property type="entry name" value="ORF904-like_C"/>
</dbReference>
<dbReference type="InterPro" id="IPR027417">
    <property type="entry name" value="P-loop_NTPase"/>
</dbReference>
<proteinExistence type="predicted"/>
<evidence type="ECO:0000313" key="5">
    <source>
        <dbReference type="EMBL" id="VVE33151.1"/>
    </source>
</evidence>
<dbReference type="OrthoDB" id="5959484at2"/>
<dbReference type="InterPro" id="IPR003593">
    <property type="entry name" value="AAA+_ATPase"/>
</dbReference>
<dbReference type="SUPFAM" id="SSF52540">
    <property type="entry name" value="P-loop containing nucleoside triphosphate hydrolases"/>
    <property type="match status" value="1"/>
</dbReference>
<evidence type="ECO:0000256" key="2">
    <source>
        <dbReference type="SAM" id="MobiDB-lite"/>
    </source>
</evidence>
<sequence>MMYETKSPTGSAGPERHTQMNGTNYNDQNDIDQFREALAQHGIVPPADLAADGQRRIADGRFIVLYHGEGMMVGYHGPLPDGPLRPWCSKPKGLRTDADAEFIGQCEAKARSEADEVVQEATQLHGEGEHEHTSPLLSYEGAALRYAAQGCPVFPLKPGGKAPLTPHGFKDATTDHAVIRDWWAQWPDANIGIVTGRASGLVVIDVDVKDGRSGMASLDQLEARYGPFDTFKVRTPSGGLHLCFNLPPGCPDLGSGNGVMPGIDVRADGGYIVARPSVVDGVAYCWENTTPPAPLPEGLMGLFAPSASANTPAPDVRVEDLRVPEEIKQLIREGKPTGERSEALFGAVRAMILCGHDGDEIIGVLMDPANGLSEKPREQGRAWLEGEIRRARTKPGDPKRADSSSPKTGRANPLASIISAAELATREFPEQRWIVPGIIPEGLSLLAGKSKCGKSWLALQTAVDVANVGGDVLYLALEDTQHRLQDRLSQVCGDGTPPERLYLASQSNWYRLDSGGLKDIRQWLQEHSEARLIIVDTLAKVKPQGQRNGNSYGEDYAALEGLKQLADEFRVAILVVHHTRKMPDSDDPFNEISGTTGLMGCADTAMVLKRPRGSNQANLFVTGRDVEEQKMPMTWDPDLCRWEEAHAPLSAEHQAIIDLLRERGPLTMKEIVDAASPISPGTTKSRLSRMVANGHIVNREGKYFIVEK</sequence>
<keyword evidence="6" id="KW-1185">Reference proteome</keyword>
<dbReference type="SMART" id="SM00943">
    <property type="entry name" value="Prim-Pol"/>
    <property type="match status" value="1"/>
</dbReference>
<dbReference type="GO" id="GO:0016787">
    <property type="term" value="F:hydrolase activity"/>
    <property type="evidence" value="ECO:0007669"/>
    <property type="project" value="UniProtKB-KW"/>
</dbReference>
<reference evidence="5 6" key="1">
    <citation type="submission" date="2019-08" db="EMBL/GenBank/DDBJ databases">
        <authorList>
            <person name="Peeters C."/>
        </authorList>
    </citation>
    <scope>NUCLEOTIDE SEQUENCE [LARGE SCALE GENOMIC DNA]</scope>
    <source>
        <strain evidence="5 6">LMG 30175</strain>
    </source>
</reference>
<feature type="region of interest" description="Disordered" evidence="2">
    <location>
        <begin position="1"/>
        <end position="22"/>
    </location>
</feature>
<evidence type="ECO:0008006" key="7">
    <source>
        <dbReference type="Google" id="ProtNLM"/>
    </source>
</evidence>
<dbReference type="Pfam" id="PF09250">
    <property type="entry name" value="Prim-Pol"/>
    <property type="match status" value="1"/>
</dbReference>
<feature type="domain" description="DNA primase/polymerase bifunctional N-terminal" evidence="4">
    <location>
        <begin position="143"/>
        <end position="299"/>
    </location>
</feature>
<dbReference type="Proteomes" id="UP000414233">
    <property type="component" value="Unassembled WGS sequence"/>
</dbReference>
<dbReference type="Pfam" id="PF13481">
    <property type="entry name" value="AAA_25"/>
    <property type="match status" value="1"/>
</dbReference>
<accession>A0A5E4X9W1</accession>
<feature type="region of interest" description="Disordered" evidence="2">
    <location>
        <begin position="370"/>
        <end position="412"/>
    </location>
</feature>
<feature type="compositionally biased region" description="Basic and acidic residues" evidence="2">
    <location>
        <begin position="374"/>
        <end position="402"/>
    </location>
</feature>
<keyword evidence="1" id="KW-0378">Hydrolase</keyword>
<name>A0A5E4X9W1_9BURK</name>
<dbReference type="CDD" id="cd04859">
    <property type="entry name" value="Prim_Pol"/>
    <property type="match status" value="1"/>
</dbReference>